<evidence type="ECO:0000313" key="4">
    <source>
        <dbReference type="Proteomes" id="UP001458880"/>
    </source>
</evidence>
<dbReference type="EMBL" id="JASPKY010000855">
    <property type="protein sequence ID" value="KAK9681000.1"/>
    <property type="molecule type" value="Genomic_DNA"/>
</dbReference>
<evidence type="ECO:0000256" key="1">
    <source>
        <dbReference type="SAM" id="MobiDB-lite"/>
    </source>
</evidence>
<accession>A0AAW1HVW3</accession>
<protein>
    <submittedName>
        <fullName evidence="3">Uncharacterized protein</fullName>
    </submittedName>
</protein>
<reference evidence="3 4" key="1">
    <citation type="journal article" date="2024" name="BMC Genomics">
        <title>De novo assembly and annotation of Popillia japonica's genome with initial clues to its potential as an invasive pest.</title>
        <authorList>
            <person name="Cucini C."/>
            <person name="Boschi S."/>
            <person name="Funari R."/>
            <person name="Cardaioli E."/>
            <person name="Iannotti N."/>
            <person name="Marturano G."/>
            <person name="Paoli F."/>
            <person name="Bruttini M."/>
            <person name="Carapelli A."/>
            <person name="Frati F."/>
            <person name="Nardi F."/>
        </authorList>
    </citation>
    <scope>NUCLEOTIDE SEQUENCE [LARGE SCALE GENOMIC DNA]</scope>
    <source>
        <strain evidence="3">DMR45628</strain>
    </source>
</reference>
<keyword evidence="2" id="KW-0812">Transmembrane</keyword>
<name>A0AAW1HVW3_POPJA</name>
<dbReference type="AlphaFoldDB" id="A0AAW1HVW3"/>
<evidence type="ECO:0000313" key="3">
    <source>
        <dbReference type="EMBL" id="KAK9681000.1"/>
    </source>
</evidence>
<dbReference type="Proteomes" id="UP001458880">
    <property type="component" value="Unassembled WGS sequence"/>
</dbReference>
<keyword evidence="4" id="KW-1185">Reference proteome</keyword>
<sequence length="254" mass="28991">VVISPSLGHSWVNLVSQIGSKSHLNSSSTKRSFNRKKSIGTTDLMIYIERKFFPETFLHHGEEKKFGGAKLCNPYPSRTCFPRVYQLRRTSFRQMASREVDQPSQNRSTPVPIARPHEDEDSFPVICDRELHSLHRNVPALRRRDVDTAAIRQHYYPEGGWGWLVCGAAFLAHLLTSGVQLAFGLLYLYTMKFLVKKNQEREFYAMATGGRLTNEGHDFGSSYNIARLIRFENCEITLRISSSSDFVTSFFGSD</sequence>
<keyword evidence="2" id="KW-0472">Membrane</keyword>
<feature type="transmembrane region" description="Helical" evidence="2">
    <location>
        <begin position="161"/>
        <end position="189"/>
    </location>
</feature>
<comment type="caution">
    <text evidence="3">The sequence shown here is derived from an EMBL/GenBank/DDBJ whole genome shotgun (WGS) entry which is preliminary data.</text>
</comment>
<evidence type="ECO:0000256" key="2">
    <source>
        <dbReference type="SAM" id="Phobius"/>
    </source>
</evidence>
<feature type="non-terminal residue" evidence="3">
    <location>
        <position position="1"/>
    </location>
</feature>
<feature type="region of interest" description="Disordered" evidence="1">
    <location>
        <begin position="96"/>
        <end position="115"/>
    </location>
</feature>
<proteinExistence type="predicted"/>
<gene>
    <name evidence="3" type="ORF">QE152_g38661</name>
</gene>
<keyword evidence="2" id="KW-1133">Transmembrane helix</keyword>
<organism evidence="3 4">
    <name type="scientific">Popillia japonica</name>
    <name type="common">Japanese beetle</name>
    <dbReference type="NCBI Taxonomy" id="7064"/>
    <lineage>
        <taxon>Eukaryota</taxon>
        <taxon>Metazoa</taxon>
        <taxon>Ecdysozoa</taxon>
        <taxon>Arthropoda</taxon>
        <taxon>Hexapoda</taxon>
        <taxon>Insecta</taxon>
        <taxon>Pterygota</taxon>
        <taxon>Neoptera</taxon>
        <taxon>Endopterygota</taxon>
        <taxon>Coleoptera</taxon>
        <taxon>Polyphaga</taxon>
        <taxon>Scarabaeiformia</taxon>
        <taxon>Scarabaeidae</taxon>
        <taxon>Rutelinae</taxon>
        <taxon>Popillia</taxon>
    </lineage>
</organism>